<feature type="compositionally biased region" description="Pro residues" evidence="1">
    <location>
        <begin position="10"/>
        <end position="25"/>
    </location>
</feature>
<evidence type="ECO:0000313" key="3">
    <source>
        <dbReference type="Proteomes" id="UP001295794"/>
    </source>
</evidence>
<dbReference type="EMBL" id="CAVNYO010000454">
    <property type="protein sequence ID" value="CAK5282434.1"/>
    <property type="molecule type" value="Genomic_DNA"/>
</dbReference>
<proteinExistence type="predicted"/>
<evidence type="ECO:0000256" key="1">
    <source>
        <dbReference type="SAM" id="MobiDB-lite"/>
    </source>
</evidence>
<gene>
    <name evidence="2" type="ORF">MYCIT1_LOCUS34182</name>
</gene>
<evidence type="ECO:0000313" key="2">
    <source>
        <dbReference type="EMBL" id="CAK5282434.1"/>
    </source>
</evidence>
<feature type="compositionally biased region" description="Basic and acidic residues" evidence="1">
    <location>
        <begin position="40"/>
        <end position="52"/>
    </location>
</feature>
<name>A0AAD2HUD6_9AGAR</name>
<feature type="region of interest" description="Disordered" evidence="1">
    <location>
        <begin position="1"/>
        <end position="93"/>
    </location>
</feature>
<accession>A0AAD2HUD6</accession>
<sequence>MWKAKTMMPRPTPRVMPEAPSPRPASPTSMGNLQPPSPAEHTESVDLARSKPQDCSGESLLEAPPSEQDPVQAPTADSNHQASDHLKTTLTGFPKPKLTVSTALLQSDSYPQTFDKVLSPLQFADSGKGIKLVVTPELIAMGEWVAAMKRYTAILTTAFESLGEQSDRAVTLGTALKAREQLERLRGLFEQQLEDHQARATSIQADLKRMVTHSLSDALKAHVRSAVEQQVKERVAHQLSIQIPEKLRQQIKTHQVQIVEVQRALRNSEARQHNSALGPSQLNAELRPLLRPLSTTAVADNEAASPSPLFPTSLRSLFALQSEEAETLVKEYGLADCTVPVTPIATEAASPSSMESRTRNLNKFMAHIGVVGFQMHALPGFMSTFPVGKLSPSPLIISIHPGL</sequence>
<reference evidence="2" key="1">
    <citation type="submission" date="2023-11" db="EMBL/GenBank/DDBJ databases">
        <authorList>
            <person name="De Vega J J."/>
            <person name="De Vega J J."/>
        </authorList>
    </citation>
    <scope>NUCLEOTIDE SEQUENCE</scope>
</reference>
<dbReference type="Proteomes" id="UP001295794">
    <property type="component" value="Unassembled WGS sequence"/>
</dbReference>
<organism evidence="2 3">
    <name type="scientific">Mycena citricolor</name>
    <dbReference type="NCBI Taxonomy" id="2018698"/>
    <lineage>
        <taxon>Eukaryota</taxon>
        <taxon>Fungi</taxon>
        <taxon>Dikarya</taxon>
        <taxon>Basidiomycota</taxon>
        <taxon>Agaricomycotina</taxon>
        <taxon>Agaricomycetes</taxon>
        <taxon>Agaricomycetidae</taxon>
        <taxon>Agaricales</taxon>
        <taxon>Marasmiineae</taxon>
        <taxon>Mycenaceae</taxon>
        <taxon>Mycena</taxon>
    </lineage>
</organism>
<comment type="caution">
    <text evidence="2">The sequence shown here is derived from an EMBL/GenBank/DDBJ whole genome shotgun (WGS) entry which is preliminary data.</text>
</comment>
<keyword evidence="3" id="KW-1185">Reference proteome</keyword>
<protein>
    <submittedName>
        <fullName evidence="2">Uncharacterized protein</fullName>
    </submittedName>
</protein>
<dbReference type="AlphaFoldDB" id="A0AAD2HUD6"/>